<sequence>MRQWSKVIPVAIAFSFGNAWATDGYFFHGYGVRSQGVGGVGIALPQDALAAATNPAGMGKVGDRVDAGVTWFRPVRESEIEGSGAPGANGTYKGNDSQNFFIPELGYNKQYSEDVTLGVSVYGNGGMNTDYKNGIPLLNSNGRPTGVDLAQVFVAPTVTWKVQEHNTLGVSLNLAYQRFEAKGLQNFSNASSSSANLTNNGHDDSYGAGVHIGWLGEITDTVSLGATYQSRTYMSRFDKYKGLFAEQGDFDIPSTYGVGVAVKVTPALTLAADFQRINYSEVDSVGNASLSNLNNGLGNDNGAGFHWQDAKVYKIGALYQYSPELILRAGYNHVDQPIRSGDTLFNLLAPGVVKDHLSIGATWVLSPQSEVSFAYTHAFENTVRGQNSIPASFGGGDANVRMYQDALGVAYTWKL</sequence>
<dbReference type="PANTHER" id="PTHR35093">
    <property type="entry name" value="OUTER MEMBRANE PROTEIN NMB0088-RELATED"/>
    <property type="match status" value="1"/>
</dbReference>
<keyword evidence="7" id="KW-0998">Cell outer membrane</keyword>
<name>A0ABT9JTZ8_9PROT</name>
<evidence type="ECO:0000256" key="3">
    <source>
        <dbReference type="ARBA" id="ARBA00022452"/>
    </source>
</evidence>
<organism evidence="8 9">
    <name type="scientific">Methylophilus aquaticus</name>
    <dbReference type="NCBI Taxonomy" id="1971610"/>
    <lineage>
        <taxon>Bacteria</taxon>
        <taxon>Pseudomonadati</taxon>
        <taxon>Pseudomonadota</taxon>
        <taxon>Betaproteobacteria</taxon>
        <taxon>Nitrosomonadales</taxon>
        <taxon>Methylophilaceae</taxon>
        <taxon>Methylophilus</taxon>
    </lineage>
</organism>
<accession>A0ABT9JTZ8</accession>
<keyword evidence="4" id="KW-0812">Transmembrane</keyword>
<evidence type="ECO:0000313" key="9">
    <source>
        <dbReference type="Proteomes" id="UP001225906"/>
    </source>
</evidence>
<dbReference type="Proteomes" id="UP001225906">
    <property type="component" value="Unassembled WGS sequence"/>
</dbReference>
<keyword evidence="6" id="KW-0472">Membrane</keyword>
<dbReference type="PANTHER" id="PTHR35093:SF8">
    <property type="entry name" value="OUTER MEMBRANE PROTEIN NMB0088-RELATED"/>
    <property type="match status" value="1"/>
</dbReference>
<comment type="subcellular location">
    <subcellularLocation>
        <location evidence="1">Cell outer membrane</location>
        <topology evidence="1">Multi-pass membrane protein</topology>
    </subcellularLocation>
</comment>
<protein>
    <submittedName>
        <fullName evidence="8">Outer membrane protein transport protein</fullName>
    </submittedName>
</protein>
<dbReference type="EMBL" id="JAVCAP010000019">
    <property type="protein sequence ID" value="MDP8567980.1"/>
    <property type="molecule type" value="Genomic_DNA"/>
</dbReference>
<evidence type="ECO:0000256" key="4">
    <source>
        <dbReference type="ARBA" id="ARBA00022692"/>
    </source>
</evidence>
<evidence type="ECO:0000256" key="1">
    <source>
        <dbReference type="ARBA" id="ARBA00004571"/>
    </source>
</evidence>
<evidence type="ECO:0000313" key="8">
    <source>
        <dbReference type="EMBL" id="MDP8567980.1"/>
    </source>
</evidence>
<comment type="similarity">
    <text evidence="2">Belongs to the OmpP1/FadL family.</text>
</comment>
<evidence type="ECO:0000256" key="5">
    <source>
        <dbReference type="ARBA" id="ARBA00022729"/>
    </source>
</evidence>
<dbReference type="SUPFAM" id="SSF56935">
    <property type="entry name" value="Porins"/>
    <property type="match status" value="1"/>
</dbReference>
<gene>
    <name evidence="8" type="ORF">Q9291_08985</name>
</gene>
<keyword evidence="9" id="KW-1185">Reference proteome</keyword>
<dbReference type="RefSeq" id="WP_306389704.1">
    <property type="nucleotide sequence ID" value="NZ_JAVCAP010000019.1"/>
</dbReference>
<evidence type="ECO:0000256" key="7">
    <source>
        <dbReference type="ARBA" id="ARBA00023237"/>
    </source>
</evidence>
<dbReference type="Gene3D" id="2.40.160.60">
    <property type="entry name" value="Outer membrane protein transport protein (OMPP1/FadL/TodX)"/>
    <property type="match status" value="1"/>
</dbReference>
<dbReference type="InterPro" id="IPR005017">
    <property type="entry name" value="OMPP1/FadL/TodX"/>
</dbReference>
<proteinExistence type="inferred from homology"/>
<reference evidence="9" key="1">
    <citation type="journal article" date="2019" name="Int. J. Syst. Evol. Microbiol.">
        <title>The Global Catalogue of Microorganisms (GCM) 10K type strain sequencing project: providing services to taxonomists for standard genome sequencing and annotation.</title>
        <authorList>
            <consortium name="The Broad Institute Genomics Platform"/>
            <consortium name="The Broad Institute Genome Sequencing Center for Infectious Disease"/>
            <person name="Wu L."/>
            <person name="Ma J."/>
        </authorList>
    </citation>
    <scope>NUCLEOTIDE SEQUENCE [LARGE SCALE GENOMIC DNA]</scope>
    <source>
        <strain evidence="9">VKM B-3159</strain>
    </source>
</reference>
<keyword evidence="5" id="KW-0732">Signal</keyword>
<keyword evidence="3" id="KW-1134">Transmembrane beta strand</keyword>
<evidence type="ECO:0000256" key="6">
    <source>
        <dbReference type="ARBA" id="ARBA00023136"/>
    </source>
</evidence>
<dbReference type="Pfam" id="PF03349">
    <property type="entry name" value="Toluene_X"/>
    <property type="match status" value="1"/>
</dbReference>
<comment type="caution">
    <text evidence="8">The sequence shown here is derived from an EMBL/GenBank/DDBJ whole genome shotgun (WGS) entry which is preliminary data.</text>
</comment>
<evidence type="ECO:0000256" key="2">
    <source>
        <dbReference type="ARBA" id="ARBA00008163"/>
    </source>
</evidence>